<dbReference type="HOGENOM" id="CLU_250225_0_0_6"/>
<dbReference type="Pfam" id="PF00353">
    <property type="entry name" value="HemolysinCabind"/>
    <property type="match status" value="3"/>
</dbReference>
<dbReference type="OrthoDB" id="5618685at2"/>
<dbReference type="GO" id="GO:0005509">
    <property type="term" value="F:calcium ion binding"/>
    <property type="evidence" value="ECO:0007669"/>
    <property type="project" value="InterPro"/>
</dbReference>
<dbReference type="GO" id="GO:0006629">
    <property type="term" value="P:lipid metabolic process"/>
    <property type="evidence" value="ECO:0007669"/>
    <property type="project" value="InterPro"/>
</dbReference>
<dbReference type="KEGG" id="fgu:SD28_07085"/>
<keyword evidence="1" id="KW-0106">Calcium</keyword>
<dbReference type="InterPro" id="IPR029058">
    <property type="entry name" value="AB_hydrolase_fold"/>
</dbReference>
<evidence type="ECO:0000313" key="4">
    <source>
        <dbReference type="EMBL" id="AJC49394.1"/>
    </source>
</evidence>
<organism evidence="4 5">
    <name type="scientific">Allofrancisella guangzhouensis</name>
    <dbReference type="NCBI Taxonomy" id="594679"/>
    <lineage>
        <taxon>Bacteria</taxon>
        <taxon>Pseudomonadati</taxon>
        <taxon>Pseudomonadota</taxon>
        <taxon>Gammaproteobacteria</taxon>
        <taxon>Thiotrichales</taxon>
        <taxon>Francisellaceae</taxon>
        <taxon>Allofrancisella</taxon>
    </lineage>
</organism>
<evidence type="ECO:0000313" key="5">
    <source>
        <dbReference type="Proteomes" id="UP000031104"/>
    </source>
</evidence>
<evidence type="ECO:0000256" key="1">
    <source>
        <dbReference type="ARBA" id="ARBA00022837"/>
    </source>
</evidence>
<dbReference type="Gene3D" id="3.40.50.1820">
    <property type="entry name" value="alpha/beta hydrolase"/>
    <property type="match status" value="1"/>
</dbReference>
<dbReference type="InterPro" id="IPR002921">
    <property type="entry name" value="Fungal_lipase-type"/>
</dbReference>
<evidence type="ECO:0000259" key="3">
    <source>
        <dbReference type="Pfam" id="PF06594"/>
    </source>
</evidence>
<name>A0A0A8E5Y6_9GAMM</name>
<dbReference type="RefSeq" id="WP_039125424.1">
    <property type="nucleotide sequence ID" value="NZ_CP010427.1"/>
</dbReference>
<dbReference type="InterPro" id="IPR001343">
    <property type="entry name" value="Hemolysn_Ca-bd"/>
</dbReference>
<sequence length="1470" mass="160952">MSSFNKDISAKLSNLMYSDALNINEVQSNDGSQTVYDQFYTKNDKGEFVFRDSVDADTKAYLNSNPDVVREIQEYNVAAISGDNLNGYAGMVVSPKGASDKAMVVNRGTEITSVTDIATDVAMGIDNIFSDSYEVSQLGSAQKLLENARLNQPDIQEVSSTGHSLGGALAIAVQKSVIQNPDLQMGETYAYNPPGFADMSTEGMTEAQIAEMKSKSHVYSVSGDPVSERWNDHITAPEKIYSSSDGGILGFDYHSMAPIVTENATTFNTTYLNQDNSLNETALAARLSFLSEVSADMKALISGMGDMDKVTSYAASLLGVANSENPYAILAAAEAELLGLQNMLGHSEGYQAVAANYASILENYEFIQESLGGEQGVAIVSNLTEAVSDQSIEVKEQFVESLKDNSFIKGIIETALGLDFTTAQNVLLDQVYDIAERTRSAERVIVRRGDPLTFDLDGDGIETIAVEDGVLFDHAGHSVKHGTGWVSADDGLLVRDIDGNGTIDSGRELFGDNTIKEDGSIASNGFDALRELDTNADGVFDIKDEEFEKLQIWQDKNQDGISQQDELSSLSEAGIKEINLNATRVVRNTAAGNITHISSFTKTDGTTAEVGNLFLDREPAIREFVNDTVEASAEIQELGIEIKGIGRVRSLSKAASLDDELGNILKEMKANPIESFKDMSKVGVLISEWTRSTDFSDTLKIENLKLEDGTTFKFDISDKTRRTLEKIQTLEALTDNDMISMSVSNEQLNLSYGGVVRSYAITRGQENILTDEIFVNTWSQVGGVTGMSTNGINSLYNDVVRSIETSIFKQVAYPEILSKLDFTYNTNGNVIDVDFSRLNEYIYSESDGNIATTVNLVANIKSILGEGFSDYKWDYNKLFEGDSDLSLLSQLELNQFGTVNSSGIVINGKRLIIGSSKDADIETTLGENNIVIGGAGNDIIHSNYMTNDTIVYNLGDGLDTIKQGSYNYSSRENTADKVIFGEGISLSNLSFRREEKDLIININNDESQGLILENYYVIGNKWNDSDHIKSFEFSDGTVIYRDDKFLSPTYYGTQGDDTIQSTKFSETIIAGKGDDLIRDDGEVFEDGFYNYYSDDSADTIIYNLGDGFDTIISEVSYKEARDTLVFGEGISLENLSFIRDGNDLTININNDVSQGVKIRKFFYSSKIKDIKLADGTILDKNSEQINSPIIGTDGDDIIYTGISDDVIEAGRGDDIIRLSATNGASYGSYREETNSYLNKDTSKNTIKYSLGDGFDTLIGGSNTLNTISFGEGITQDDLSFKKDGSDLIIQVGDDITQGLKVRQFYSGRNNLTGFEFADGSVLYKTDIKIDTDADDVLVGNNDNIITGNDTLKDGEGSDTYVKDVGDNLAINDTQDGDRYILTRYYQEQARERNATKVIAKLADGSTYDFAAMNETLRMLRDLSIAEYEAKRNQNQDTDIAGGALVENHIATELDNSEILEMWAPKSSENG</sequence>
<dbReference type="PANTHER" id="PTHR39431">
    <property type="entry name" value="FRPA/C-RELATED PROTEIN"/>
    <property type="match status" value="1"/>
</dbReference>
<dbReference type="STRING" id="594679.SD28_07085"/>
<protein>
    <submittedName>
        <fullName evidence="4">Uncharacterized protein</fullName>
    </submittedName>
</protein>
<reference evidence="4 5" key="1">
    <citation type="submission" date="2014-12" db="EMBL/GenBank/DDBJ databases">
        <title>Complete genome sequence of Francisella guanzhouensis strain 08HL01032 isolated from air-conditioning system in China.</title>
        <authorList>
            <person name="Svensson D."/>
            <person name="Ohrman C."/>
            <person name="Backman S."/>
            <person name="Karlsson E."/>
            <person name="Nilsson E."/>
            <person name="Bystrom M."/>
            <person name="Larkeryd A."/>
            <person name="Stenberg P."/>
            <person name="Scholtz H.C."/>
            <person name="Forsman M."/>
            <person name="Sjodin A."/>
        </authorList>
    </citation>
    <scope>NUCLEOTIDE SEQUENCE [LARGE SCALE GENOMIC DNA]</scope>
    <source>
        <strain evidence="4 5">08HL01032</strain>
    </source>
</reference>
<dbReference type="Proteomes" id="UP000031104">
    <property type="component" value="Chromosome"/>
</dbReference>
<dbReference type="SUPFAM" id="SSF53474">
    <property type="entry name" value="alpha/beta-Hydrolases"/>
    <property type="match status" value="1"/>
</dbReference>
<accession>A0A0A8E5Y6</accession>
<dbReference type="Pfam" id="PF06594">
    <property type="entry name" value="HCBP_related"/>
    <property type="match status" value="1"/>
</dbReference>
<dbReference type="EMBL" id="CP010427">
    <property type="protein sequence ID" value="AJC49394.1"/>
    <property type="molecule type" value="Genomic_DNA"/>
</dbReference>
<keyword evidence="5" id="KW-1185">Reference proteome</keyword>
<dbReference type="SUPFAM" id="SSF51120">
    <property type="entry name" value="beta-Roll"/>
    <property type="match status" value="2"/>
</dbReference>
<dbReference type="InterPro" id="IPR010566">
    <property type="entry name" value="Haemolys_ca-bd"/>
</dbReference>
<gene>
    <name evidence="4" type="ORF">SD28_07085</name>
</gene>
<dbReference type="Pfam" id="PF01764">
    <property type="entry name" value="Lipase_3"/>
    <property type="match status" value="1"/>
</dbReference>
<proteinExistence type="predicted"/>
<dbReference type="InterPro" id="IPR011049">
    <property type="entry name" value="Serralysin-like_metalloprot_C"/>
</dbReference>
<evidence type="ECO:0000259" key="2">
    <source>
        <dbReference type="Pfam" id="PF01764"/>
    </source>
</evidence>
<feature type="domain" description="Fungal lipase-type" evidence="2">
    <location>
        <begin position="113"/>
        <end position="217"/>
    </location>
</feature>
<dbReference type="PANTHER" id="PTHR39431:SF1">
    <property type="entry name" value="FRPA_C-RELATED PROTEIN"/>
    <property type="match status" value="1"/>
</dbReference>
<feature type="domain" description="Haemolysin-type calcium binding-related" evidence="3">
    <location>
        <begin position="997"/>
        <end position="1041"/>
    </location>
</feature>